<protein>
    <recommendedName>
        <fullName evidence="1">Potassium channel tetramerisation-type BTB domain-containing protein</fullName>
    </recommendedName>
</protein>
<organism evidence="2 3">
    <name type="scientific">Vitrella brassicaformis (strain CCMP3155)</name>
    <dbReference type="NCBI Taxonomy" id="1169540"/>
    <lineage>
        <taxon>Eukaryota</taxon>
        <taxon>Sar</taxon>
        <taxon>Alveolata</taxon>
        <taxon>Colpodellida</taxon>
        <taxon>Vitrellaceae</taxon>
        <taxon>Vitrella</taxon>
    </lineage>
</organism>
<feature type="domain" description="Potassium channel tetramerisation-type BTB" evidence="1">
    <location>
        <begin position="9"/>
        <end position="93"/>
    </location>
</feature>
<evidence type="ECO:0000259" key="1">
    <source>
        <dbReference type="Pfam" id="PF02214"/>
    </source>
</evidence>
<evidence type="ECO:0000313" key="2">
    <source>
        <dbReference type="EMBL" id="CEL97836.1"/>
    </source>
</evidence>
<dbReference type="Pfam" id="PF02214">
    <property type="entry name" value="BTB_2"/>
    <property type="match status" value="1"/>
</dbReference>
<dbReference type="CDD" id="cd18316">
    <property type="entry name" value="BTB_POZ_KCTD-like"/>
    <property type="match status" value="1"/>
</dbReference>
<dbReference type="EMBL" id="CDMY01000257">
    <property type="protein sequence ID" value="CEL97836.1"/>
    <property type="molecule type" value="Genomic_DNA"/>
</dbReference>
<dbReference type="InParanoid" id="A0A0G4EKY4"/>
<dbReference type="PANTHER" id="PTHR14499:SF136">
    <property type="entry name" value="GH08630P"/>
    <property type="match status" value="1"/>
</dbReference>
<dbReference type="InterPro" id="IPR011333">
    <property type="entry name" value="SKP1/BTB/POZ_sf"/>
</dbReference>
<dbReference type="PANTHER" id="PTHR14499">
    <property type="entry name" value="POTASSIUM CHANNEL TETRAMERIZATION DOMAIN-CONTAINING"/>
    <property type="match status" value="1"/>
</dbReference>
<keyword evidence="3" id="KW-1185">Reference proteome</keyword>
<dbReference type="STRING" id="1169540.A0A0G4EKY4"/>
<dbReference type="AlphaFoldDB" id="A0A0G4EKY4"/>
<sequence length="273" mass="31465">MTSLQGVIWLDVAGKLLKVGRGTLLRYPDSFLAKLVDETWSRGEGTEDKPLFIESDPDLFPHIVAFLRHGKPIYVEAGVSRTRLLREFQYFCLPVADRDIKYEGGRSSVGRASCGHSDDRERLWALWVLDRLTQRMEPPDAKNVSRYWEVDRFGRDGVCRGGIWIDIKYYDYSSFPGGETAIFDWYDDTSVSDIKRVLSEYGVVIHAINRQGDYEEKLEFFDDGVAKKQPAKSLHLVCGFESKQAYERHWVVHECKRPGGFAVFSLPFRRHND</sequence>
<gene>
    <name evidence="2" type="ORF">Vbra_5087</name>
</gene>
<evidence type="ECO:0000313" key="3">
    <source>
        <dbReference type="Proteomes" id="UP000041254"/>
    </source>
</evidence>
<dbReference type="Gene3D" id="3.30.710.10">
    <property type="entry name" value="Potassium Channel Kv1.1, Chain A"/>
    <property type="match status" value="1"/>
</dbReference>
<dbReference type="SUPFAM" id="SSF54695">
    <property type="entry name" value="POZ domain"/>
    <property type="match status" value="1"/>
</dbReference>
<name>A0A0G4EKY4_VITBC</name>
<proteinExistence type="predicted"/>
<reference evidence="2 3" key="1">
    <citation type="submission" date="2014-11" db="EMBL/GenBank/DDBJ databases">
        <authorList>
            <person name="Zhu J."/>
            <person name="Qi W."/>
            <person name="Song R."/>
        </authorList>
    </citation>
    <scope>NUCLEOTIDE SEQUENCE [LARGE SCALE GENOMIC DNA]</scope>
</reference>
<dbReference type="Proteomes" id="UP000041254">
    <property type="component" value="Unassembled WGS sequence"/>
</dbReference>
<dbReference type="GO" id="GO:0051260">
    <property type="term" value="P:protein homooligomerization"/>
    <property type="evidence" value="ECO:0007669"/>
    <property type="project" value="InterPro"/>
</dbReference>
<dbReference type="VEuPathDB" id="CryptoDB:Vbra_5087"/>
<accession>A0A0G4EKY4</accession>
<dbReference type="OrthoDB" id="2414723at2759"/>
<dbReference type="InterPro" id="IPR003131">
    <property type="entry name" value="T1-type_BTB"/>
</dbReference>